<accession>A0A290SA39</accession>
<evidence type="ECO:0000259" key="1">
    <source>
        <dbReference type="SMART" id="SM00332"/>
    </source>
</evidence>
<protein>
    <recommendedName>
        <fullName evidence="1">PPM-type phosphatase domain-containing protein</fullName>
    </recommendedName>
</protein>
<dbReference type="RefSeq" id="WP_010554724.1">
    <property type="nucleotide sequence ID" value="NZ_CP011027.1"/>
</dbReference>
<reference evidence="2 3" key="1">
    <citation type="journal article" date="2012" name="J. Bacteriol.">
        <title>Genome sequences of type strains of seven species of the marine bacterium Pseudoalteromonas.</title>
        <authorList>
            <person name="Xie B.B."/>
            <person name="Shu Y.L."/>
            <person name="Qin Q.L."/>
            <person name="Rong J.C."/>
            <person name="Zhang X.Y."/>
            <person name="Chen X.L."/>
            <person name="Shi M."/>
            <person name="He H.L."/>
            <person name="Zhou B.C."/>
            <person name="Zhang Y.Z."/>
        </authorList>
    </citation>
    <scope>NUCLEOTIDE SEQUENCE [LARGE SCALE GENOMIC DNA]</scope>
    <source>
        <strain evidence="2 3">A 37-1-2</strain>
        <plasmid evidence="2 3">unnamed</plasmid>
    </source>
</reference>
<evidence type="ECO:0000313" key="3">
    <source>
        <dbReference type="Proteomes" id="UP000016505"/>
    </source>
</evidence>
<dbReference type="EMBL" id="CP011027">
    <property type="protein sequence ID" value="ATC89008.1"/>
    <property type="molecule type" value="Genomic_DNA"/>
</dbReference>
<dbReference type="Gene3D" id="3.60.40.10">
    <property type="entry name" value="PPM-type phosphatase domain"/>
    <property type="match status" value="1"/>
</dbReference>
<dbReference type="InterPro" id="IPR001932">
    <property type="entry name" value="PPM-type_phosphatase-like_dom"/>
</dbReference>
<dbReference type="OrthoDB" id="9801841at2"/>
<dbReference type="KEGG" id="part:PARC_p0035"/>
<dbReference type="SMART" id="SM00332">
    <property type="entry name" value="PP2Cc"/>
    <property type="match status" value="1"/>
</dbReference>
<dbReference type="AlphaFoldDB" id="A0A290SA39"/>
<evidence type="ECO:0000313" key="2">
    <source>
        <dbReference type="EMBL" id="ATC89008.1"/>
    </source>
</evidence>
<gene>
    <name evidence="2" type="ORF">PARC_p0035</name>
</gene>
<feature type="domain" description="PPM-type phosphatase" evidence="1">
    <location>
        <begin position="2"/>
        <end position="223"/>
    </location>
</feature>
<dbReference type="InterPro" id="IPR036457">
    <property type="entry name" value="PPM-type-like_dom_sf"/>
</dbReference>
<sequence>MTNIICTGKGPAQPVNADTVKEWSIPNGNVYLVCDGINHNQKTLAAVNVFAENLAKSNWTNIVNPKQLLRNNIFEALHLMSPEHDNLSFCCCVAVVSEEKMTLAHCGDCRIGSLTDKGVKWLTQDDVPALKLYNKGVISKETYDKSRHLISTKLKIGSNNRNSLTVQTMATANNQVLILCSDGFWSESEYLLNTDVSNVIMLIQEEIERLVLQSEDNFSVVIV</sequence>
<geneLocation type="plasmid" evidence="2">
    <name>unnamed</name>
</geneLocation>
<dbReference type="SUPFAM" id="SSF81606">
    <property type="entry name" value="PP2C-like"/>
    <property type="match status" value="1"/>
</dbReference>
<dbReference type="Proteomes" id="UP000016505">
    <property type="component" value="Plasmid unnamed"/>
</dbReference>
<organism evidence="2 3">
    <name type="scientific">Pseudoalteromonas arctica A 37-1-2</name>
    <dbReference type="NCBI Taxonomy" id="1117313"/>
    <lineage>
        <taxon>Bacteria</taxon>
        <taxon>Pseudomonadati</taxon>
        <taxon>Pseudomonadota</taxon>
        <taxon>Gammaproteobacteria</taxon>
        <taxon>Alteromonadales</taxon>
        <taxon>Pseudoalteromonadaceae</taxon>
        <taxon>Pseudoalteromonas</taxon>
    </lineage>
</organism>
<proteinExistence type="predicted"/>
<keyword evidence="2" id="KW-0614">Plasmid</keyword>
<name>A0A290SA39_9GAMM</name>